<dbReference type="EMBL" id="JAWRCO010000001">
    <property type="protein sequence ID" value="MDW6003950.1"/>
    <property type="molecule type" value="Genomic_DNA"/>
</dbReference>
<proteinExistence type="inferred from homology"/>
<evidence type="ECO:0000313" key="5">
    <source>
        <dbReference type="EMBL" id="MDW6003950.1"/>
    </source>
</evidence>
<name>A0A1Y6INM8_9VIBR</name>
<reference evidence="6 7" key="1">
    <citation type="submission" date="2017-05" db="EMBL/GenBank/DDBJ databases">
        <authorList>
            <person name="Song R."/>
            <person name="Chenine A.L."/>
            <person name="Ruprecht R.M."/>
        </authorList>
    </citation>
    <scope>NUCLEOTIDE SEQUENCE [LARGE SCALE GENOMIC DNA]</scope>
    <source>
        <strain evidence="6 7">CECT 7927</strain>
    </source>
</reference>
<dbReference type="PRINTS" id="PR00080">
    <property type="entry name" value="SDRFAMILY"/>
</dbReference>
<dbReference type="EC" id="1.-.-.-" evidence="6"/>
<dbReference type="InterPro" id="IPR002347">
    <property type="entry name" value="SDR_fam"/>
</dbReference>
<evidence type="ECO:0000256" key="2">
    <source>
        <dbReference type="ARBA" id="ARBA00023002"/>
    </source>
</evidence>
<protein>
    <submittedName>
        <fullName evidence="6">Putative oxidoreductase</fullName>
        <ecNumber evidence="6">1.-.-.-</ecNumber>
    </submittedName>
    <submittedName>
        <fullName evidence="5">SDR family NAD(P)-dependent oxidoreductase</fullName>
    </submittedName>
</protein>
<dbReference type="RefSeq" id="WP_087479298.1">
    <property type="nucleotide sequence ID" value="NZ_AP024883.1"/>
</dbReference>
<dbReference type="Pfam" id="PF00106">
    <property type="entry name" value="adh_short"/>
    <property type="match status" value="1"/>
</dbReference>
<dbReference type="GO" id="GO:0016616">
    <property type="term" value="F:oxidoreductase activity, acting on the CH-OH group of donors, NAD or NADP as acceptor"/>
    <property type="evidence" value="ECO:0007669"/>
    <property type="project" value="UniProtKB-ARBA"/>
</dbReference>
<dbReference type="FunFam" id="3.40.50.720:FF:000047">
    <property type="entry name" value="NADP-dependent L-serine/L-allo-threonine dehydrogenase"/>
    <property type="match status" value="1"/>
</dbReference>
<dbReference type="OrthoDB" id="9810734at2"/>
<dbReference type="PANTHER" id="PTHR42901">
    <property type="entry name" value="ALCOHOL DEHYDROGENASE"/>
    <property type="match status" value="1"/>
</dbReference>
<evidence type="ECO:0000313" key="6">
    <source>
        <dbReference type="EMBL" id="SMR99256.1"/>
    </source>
</evidence>
<dbReference type="Gene3D" id="3.40.50.720">
    <property type="entry name" value="NAD(P)-binding Rossmann-like Domain"/>
    <property type="match status" value="1"/>
</dbReference>
<gene>
    <name evidence="5" type="ORF">SBX37_13915</name>
    <name evidence="6" type="ORF">VIM7927_00481</name>
</gene>
<dbReference type="PRINTS" id="PR00081">
    <property type="entry name" value="GDHRDH"/>
</dbReference>
<comment type="similarity">
    <text evidence="1 3">Belongs to the short-chain dehydrogenases/reductases (SDR) family.</text>
</comment>
<evidence type="ECO:0000256" key="1">
    <source>
        <dbReference type="ARBA" id="ARBA00006484"/>
    </source>
</evidence>
<dbReference type="PANTHER" id="PTHR42901:SF1">
    <property type="entry name" value="ALCOHOL DEHYDROGENASE"/>
    <property type="match status" value="1"/>
</dbReference>
<dbReference type="InterPro" id="IPR057326">
    <property type="entry name" value="KR_dom"/>
</dbReference>
<dbReference type="InterPro" id="IPR020904">
    <property type="entry name" value="Sc_DH/Rdtase_CS"/>
</dbReference>
<keyword evidence="8" id="KW-1185">Reference proteome</keyword>
<reference evidence="5 8" key="2">
    <citation type="submission" date="2023-11" db="EMBL/GenBank/DDBJ databases">
        <title>Plant-associative lifestyle of Vibrio porteresiae and its evolutionary dynamics.</title>
        <authorList>
            <person name="Rameshkumar N."/>
            <person name="Kirti K."/>
        </authorList>
    </citation>
    <scope>NUCLEOTIDE SEQUENCE [LARGE SCALE GENOMIC DNA]</scope>
    <source>
        <strain evidence="5 8">MSSRF38</strain>
    </source>
</reference>
<evidence type="ECO:0000313" key="7">
    <source>
        <dbReference type="Proteomes" id="UP000196125"/>
    </source>
</evidence>
<dbReference type="SMART" id="SM00822">
    <property type="entry name" value="PKS_KR"/>
    <property type="match status" value="1"/>
</dbReference>
<dbReference type="PROSITE" id="PS00061">
    <property type="entry name" value="ADH_SHORT"/>
    <property type="match status" value="1"/>
</dbReference>
<dbReference type="SUPFAM" id="SSF51735">
    <property type="entry name" value="NAD(P)-binding Rossmann-fold domains"/>
    <property type="match status" value="1"/>
</dbReference>
<accession>A0A1Y6INM8</accession>
<dbReference type="Proteomes" id="UP000196125">
    <property type="component" value="Unassembled WGS sequence"/>
</dbReference>
<keyword evidence="2 6" id="KW-0560">Oxidoreductase</keyword>
<evidence type="ECO:0000256" key="3">
    <source>
        <dbReference type="RuleBase" id="RU000363"/>
    </source>
</evidence>
<organism evidence="6 7">
    <name type="scientific">Vibrio mangrovi</name>
    <dbReference type="NCBI Taxonomy" id="474394"/>
    <lineage>
        <taxon>Bacteria</taxon>
        <taxon>Pseudomonadati</taxon>
        <taxon>Pseudomonadota</taxon>
        <taxon>Gammaproteobacteria</taxon>
        <taxon>Vibrionales</taxon>
        <taxon>Vibrionaceae</taxon>
        <taxon>Vibrio</taxon>
    </lineage>
</organism>
<evidence type="ECO:0000259" key="4">
    <source>
        <dbReference type="SMART" id="SM00822"/>
    </source>
</evidence>
<dbReference type="Proteomes" id="UP001283366">
    <property type="component" value="Unassembled WGS sequence"/>
</dbReference>
<dbReference type="AlphaFoldDB" id="A0A1Y6INM8"/>
<dbReference type="EMBL" id="FXXI01000001">
    <property type="protein sequence ID" value="SMR99256.1"/>
    <property type="molecule type" value="Genomic_DNA"/>
</dbReference>
<feature type="domain" description="Ketoreductase" evidence="4">
    <location>
        <begin position="8"/>
        <end position="198"/>
    </location>
</feature>
<evidence type="ECO:0000313" key="8">
    <source>
        <dbReference type="Proteomes" id="UP001283366"/>
    </source>
</evidence>
<dbReference type="InterPro" id="IPR036291">
    <property type="entry name" value="NAD(P)-bd_dom_sf"/>
</dbReference>
<sequence>MASKLEGCVALVTGASSGIGEATAKLLAQQGAKLVLVARREERLNQLANEIRDSGGEALVFVADITDSSQAQAAVKATIEHFSQLDILVNNAGVMIVNPVDEQTIEDWERMIDLNQKGLLYMTQAALPYLKQAAEHGQRRVSDIVNISSLAGRVSIPKFAVYNMTKFGVNGFSEALRQELAPLHVRVGVLEPGAVRTELNDHHVGAVKEAMDAVFASVEVLEAEDIADGIVYMTTRPRHVTIRELFIQPSEKS</sequence>